<name>A0ACB6UXV0_9ASCO</name>
<proteinExistence type="predicted"/>
<evidence type="ECO:0000313" key="2">
    <source>
        <dbReference type="Proteomes" id="UP000744676"/>
    </source>
</evidence>
<dbReference type="EMBL" id="QVQA01000459">
    <property type="protein sequence ID" value="KAF5092284.1"/>
    <property type="molecule type" value="Genomic_DNA"/>
</dbReference>
<evidence type="ECO:0000313" key="1">
    <source>
        <dbReference type="EMBL" id="KAF5092284.1"/>
    </source>
</evidence>
<sequence length="506" mass="54163">MVKWGSEKVDQFTLNVAQLAEMQSKPPYWGPAKPKPLVDSESLQAYINEPALAVRASKLYSAAMLGSRLYGHPTRVIGSGGHYSTLSQIESSLRMLGPYFNVTKQYFKAPTGVIFASSLTVNKTLVADAIPFDLTPPTFKKKPIIAPMVLVANQGCNLADYPAAVNGSIALIERGTCSFGNKSGLAGQSGAAGAIIFNNVPGEGVLQGTMGSLNPNQVATIGVSYEEGSVWAGALAKNLTLSASLFIDSFVKNVSTFNLIAETAYGDENNVVMLGAHSDSVAAGPGINDDGSGTISLIEVALALSNFNVTNKVRFAWWAGEEEGLLGSDYYVSQLTPTENSQIRLFMDYDMMASPNYAYQVYNASDDINPVGSAALKQLYIDFYTANNVNYTLIPFDGRSDYDGFIKNGIPGGGIATGAEGIKTPEEALLFGGMAGQAYDPCYHQLCDDTTNLNYEAWILNTKLIAHSVATYAASLKSFPLRESFSMTLAKNKKSQTPFHGTKLAF</sequence>
<dbReference type="Proteomes" id="UP000744676">
    <property type="component" value="Unassembled WGS sequence"/>
</dbReference>
<protein>
    <submittedName>
        <fullName evidence="1">Uncharacterized protein</fullName>
    </submittedName>
</protein>
<keyword evidence="2" id="KW-1185">Reference proteome</keyword>
<gene>
    <name evidence="1" type="ORF">D0Z00_004659</name>
</gene>
<reference evidence="1 2" key="1">
    <citation type="journal article" date="2020" name="Front. Microbiol.">
        <title>Phenotypic and Genetic Characterization of the Cheese Ripening Yeast Geotrichum candidum.</title>
        <authorList>
            <person name="Perkins V."/>
            <person name="Vignola S."/>
            <person name="Lessard M.H."/>
            <person name="Plante P.L."/>
            <person name="Corbeil J."/>
            <person name="Dugat-Bony E."/>
            <person name="Frenette M."/>
            <person name="Labrie S."/>
        </authorList>
    </citation>
    <scope>NUCLEOTIDE SEQUENCE [LARGE SCALE GENOMIC DNA]</scope>
    <source>
        <strain evidence="1 2">LMA-1147</strain>
    </source>
</reference>
<accession>A0ACB6UXV0</accession>
<comment type="caution">
    <text evidence="1">The sequence shown here is derived from an EMBL/GenBank/DDBJ whole genome shotgun (WGS) entry which is preliminary data.</text>
</comment>
<organism evidence="1 2">
    <name type="scientific">Geotrichum galactomycetum</name>
    <dbReference type="NCBI Taxonomy" id="27317"/>
    <lineage>
        <taxon>Eukaryota</taxon>
        <taxon>Fungi</taxon>
        <taxon>Dikarya</taxon>
        <taxon>Ascomycota</taxon>
        <taxon>Saccharomycotina</taxon>
        <taxon>Dipodascomycetes</taxon>
        <taxon>Dipodascales</taxon>
        <taxon>Dipodascaceae</taxon>
        <taxon>Geotrichum</taxon>
    </lineage>
</organism>